<evidence type="ECO:0000256" key="1">
    <source>
        <dbReference type="SAM" id="Coils"/>
    </source>
</evidence>
<dbReference type="EMBL" id="OIVN01003606">
    <property type="protein sequence ID" value="SPD12414.1"/>
    <property type="molecule type" value="Genomic_DNA"/>
</dbReference>
<organism evidence="2">
    <name type="scientific">Fagus sylvatica</name>
    <name type="common">Beechnut</name>
    <dbReference type="NCBI Taxonomy" id="28930"/>
    <lineage>
        <taxon>Eukaryota</taxon>
        <taxon>Viridiplantae</taxon>
        <taxon>Streptophyta</taxon>
        <taxon>Embryophyta</taxon>
        <taxon>Tracheophyta</taxon>
        <taxon>Spermatophyta</taxon>
        <taxon>Magnoliopsida</taxon>
        <taxon>eudicotyledons</taxon>
        <taxon>Gunneridae</taxon>
        <taxon>Pentapetalae</taxon>
        <taxon>rosids</taxon>
        <taxon>fabids</taxon>
        <taxon>Fagales</taxon>
        <taxon>Fagaceae</taxon>
        <taxon>Fagus</taxon>
    </lineage>
</organism>
<gene>
    <name evidence="2" type="ORF">FSB_LOCUS40296</name>
</gene>
<reference evidence="2" key="1">
    <citation type="submission" date="2018-02" db="EMBL/GenBank/DDBJ databases">
        <authorList>
            <person name="Cohen D.B."/>
            <person name="Kent A.D."/>
        </authorList>
    </citation>
    <scope>NUCLEOTIDE SEQUENCE</scope>
</reference>
<feature type="coiled-coil region" evidence="1">
    <location>
        <begin position="186"/>
        <end position="213"/>
    </location>
</feature>
<evidence type="ECO:0000313" key="2">
    <source>
        <dbReference type="EMBL" id="SPD12414.1"/>
    </source>
</evidence>
<accession>A0A2N9HL58</accession>
<proteinExistence type="predicted"/>
<dbReference type="AlphaFoldDB" id="A0A2N9HL58"/>
<keyword evidence="1" id="KW-0175">Coiled coil</keyword>
<protein>
    <submittedName>
        <fullName evidence="2">Uncharacterized protein</fullName>
    </submittedName>
</protein>
<sequence length="417" mass="46701">MEMTESLHLHINSCTANQELMLLENHWTAVSRAEEWKTCKRMKADRNWPRLGAGQRGSDAFVSIDSQKNLESEFLYWKSSVGSEDTWCVNNPSPGRSVLVGIVVLCDVHGLGSLDSWRTPVVGAGAAGYALETVVIHLRKLEGRPSWSLEGHSGMGRFLSVGTRVNWGLDARTKAQIKIVANEKTMEDFHVERETLRQQVKGLEANLRKKDDLLSSQDDTRCFNALLYFPRASVSMTPFWTYPPRGMLFDDTLLDIAPHGCLTVLRGVSILMTPFWTYPPRGMLFNDTLLDIAPHGCLTVLRGVSILMTPFWTYPPRGMLFNDTLLDIAPLGCLTVLRGTSVSMTPYWTYPPRGMLFDDTLLDIAPHGCLTVLRGVSILMTPFWTYPPRGMLFDDTLLDIIPLGCLTVRDACLIDDS</sequence>
<name>A0A2N9HL58_FAGSY</name>